<evidence type="ECO:0000256" key="1">
    <source>
        <dbReference type="SAM" id="SignalP"/>
    </source>
</evidence>
<dbReference type="Proteomes" id="UP001157938">
    <property type="component" value="Unassembled WGS sequence"/>
</dbReference>
<protein>
    <recommendedName>
        <fullName evidence="4">RxLR effector protein</fullName>
    </recommendedName>
</protein>
<evidence type="ECO:0000313" key="2">
    <source>
        <dbReference type="EMBL" id="CAH0487727.1"/>
    </source>
</evidence>
<comment type="caution">
    <text evidence="2">The sequence shown here is derived from an EMBL/GenBank/DDBJ whole genome shotgun (WGS) entry which is preliminary data.</text>
</comment>
<evidence type="ECO:0008006" key="4">
    <source>
        <dbReference type="Google" id="ProtNLM"/>
    </source>
</evidence>
<accession>A0ABN8C143</accession>
<name>A0ABN8C143_9STRA</name>
<dbReference type="EMBL" id="CAKLBC010000695">
    <property type="protein sequence ID" value="CAH0487727.1"/>
    <property type="molecule type" value="Genomic_DNA"/>
</dbReference>
<gene>
    <name evidence="2" type="ORF">PFR001_LOCUS3259</name>
</gene>
<evidence type="ECO:0000313" key="3">
    <source>
        <dbReference type="Proteomes" id="UP001157938"/>
    </source>
</evidence>
<keyword evidence="3" id="KW-1185">Reference proteome</keyword>
<proteinExistence type="predicted"/>
<feature type="signal peptide" evidence="1">
    <location>
        <begin position="1"/>
        <end position="23"/>
    </location>
</feature>
<feature type="chain" id="PRO_5047356061" description="RxLR effector protein" evidence="1">
    <location>
        <begin position="24"/>
        <end position="486"/>
    </location>
</feature>
<reference evidence="2 3" key="1">
    <citation type="submission" date="2021-11" db="EMBL/GenBank/DDBJ databases">
        <authorList>
            <person name="Islam A."/>
            <person name="Islam S."/>
            <person name="Flora M.S."/>
            <person name="Rahman M."/>
            <person name="Ziaur R.M."/>
            <person name="Epstein J.H."/>
            <person name="Hassan M."/>
            <person name="Klassen M."/>
            <person name="Woodard K."/>
            <person name="Webb A."/>
            <person name="Webby R.J."/>
            <person name="El Zowalaty M.E."/>
        </authorList>
    </citation>
    <scope>NUCLEOTIDE SEQUENCE [LARGE SCALE GENOMIC DNA]</scope>
    <source>
        <strain evidence="2">Pf1</strain>
    </source>
</reference>
<sequence>MRLYSSLLGATIVLFDYVNTSSARPDSTIVTAITPEHHNQKFLRDGKNTNEKERDLLPTVETLTKFASTSASYLEENRLYWKLLTNRESVEKSFNSFKLYKEQLRTLHFNAWVRYAVKVSASVSDVIIEKVQQTYGPGGLAKVLEAFITAKGTKDVVHRLETKLIDSWKAKNILMEEALSHLRLDKSTDPLLREKLLNTWVKYGNTKEGGIEEMVEAIDSCSYEMRVAILEGVRKIEGTDGVVSSALSHLMTYLEERKVDANLVFKSLKLDRRDTKQPRTLHFDAWVKYVAEKVPSSFSKSLRKKVWNLYGDEGRVKMLGAFITAKGADGVIHHLETELIGSWKAKNIPMEEALSHLRLDKSTDPLLREKLLNTWVKYGNTKEGGIEEMVEAIDTCDDVMRVAILEERKVDANLVFKLLKLDRRDTKQPRTLDFDAWVKYAGKSPTLLSKSTLKSVFKIHGDIGILELAKAYSHRDEDFGNLLNFS</sequence>
<keyword evidence="1" id="KW-0732">Signal</keyword>
<organism evidence="2 3">
    <name type="scientific">Peronospora farinosa</name>
    <dbReference type="NCBI Taxonomy" id="134698"/>
    <lineage>
        <taxon>Eukaryota</taxon>
        <taxon>Sar</taxon>
        <taxon>Stramenopiles</taxon>
        <taxon>Oomycota</taxon>
        <taxon>Peronosporomycetes</taxon>
        <taxon>Peronosporales</taxon>
        <taxon>Peronosporaceae</taxon>
        <taxon>Peronospora</taxon>
    </lineage>
</organism>